<sequence length="836" mass="89472">MKFETSAVLLALLGVASARPDAVRRGSAVVVRQPPRAGKMTKFRREVPQEHSHEAILQAANTALKLNNPENIQDAVFSLLGDAAAAQGAGDVTNLACLQQHVADQAFTNAKAAGDVDAMTNALLFRAVERNTGSVGLASAICNETATNPEVAAISQHQDPASDNAAAVNKQIVLDLAVQIASVGGDPQLALQSGTFAPGTIGDPTGKGNACDDIVDEGCIVQQNLLVEDATADEIDAAVAAGGATVSNGSSASNGTATNDDPDIPQYCDAEDSNDSAADSSQASADDSCDDDTATATATASAAAATASASATGTATAAGVDVNKFTGSTGAAPVPVISSAAERPFSVNGDTFLNIGAATQRACDVQKNQCANAANSGQGGSASDCDTQQQAPMLLGLSSYNVNPRIAPNCAEMGGFEFVNITDPKEAKKHSTRVRRHVMKDIGKARRKQTPREKPGSGMGVEETLSKGSSREVTASIGKKRDMSGMATRAVGSPRAEGWISQMVFPIEMNEDKMGLVRFLVEESRYVFRPFRFSWLTMGLTDEAAWYITLANAAAWRGETPGSPRDDHNRSDEEVVRLDLNAASFLYTDPYFVPPKESVIEVEDIGDDTKYLHTLLERWDVQCPYLGDIMDAITAVAQVANYINQHSHEPNFWEDDIITARLLGPAFHKVLTIEGRQLPDDPLDSRYSGIAAREAFRRAALIFLADIKIRCKAGAWELPRHLDAFRQISRLPLVDWAVVPELNMWAHIVAAIQEEDGDERKWHVAVIVGLMHFLRLRTGFEALGVARGVIWAESIMGDKAMKLEQEIDDHLKTDVLSRQLREMPSDPVFHPPVGEL</sequence>
<evidence type="ECO:0000256" key="2">
    <source>
        <dbReference type="SAM" id="SignalP"/>
    </source>
</evidence>
<feature type="region of interest" description="Disordered" evidence="1">
    <location>
        <begin position="244"/>
        <end position="293"/>
    </location>
</feature>
<dbReference type="EMBL" id="JARVKF010000112">
    <property type="protein sequence ID" value="KAK9422814.1"/>
    <property type="molecule type" value="Genomic_DNA"/>
</dbReference>
<accession>A0ABR2V7K6</accession>
<dbReference type="Proteomes" id="UP001408356">
    <property type="component" value="Unassembled WGS sequence"/>
</dbReference>
<feature type="chain" id="PRO_5047287286" evidence="2">
    <location>
        <begin position="19"/>
        <end position="836"/>
    </location>
</feature>
<feature type="region of interest" description="Disordered" evidence="1">
    <location>
        <begin position="443"/>
        <end position="473"/>
    </location>
</feature>
<feature type="compositionally biased region" description="Low complexity" evidence="1">
    <location>
        <begin position="244"/>
        <end position="259"/>
    </location>
</feature>
<feature type="compositionally biased region" description="Low complexity" evidence="1">
    <location>
        <begin position="275"/>
        <end position="286"/>
    </location>
</feature>
<keyword evidence="4" id="KW-1185">Reference proteome</keyword>
<keyword evidence="2" id="KW-0732">Signal</keyword>
<protein>
    <submittedName>
        <fullName evidence="3">Uncharacterized protein</fullName>
    </submittedName>
</protein>
<name>A0ABR2V7K6_9PEZI</name>
<reference evidence="3 4" key="1">
    <citation type="journal article" date="2024" name="J. Plant Pathol.">
        <title>Sequence and assembly of the genome of Seiridium unicorne, isolate CBS 538.82, causal agent of cypress canker disease.</title>
        <authorList>
            <person name="Scali E."/>
            <person name="Rocca G.D."/>
            <person name="Danti R."/>
            <person name="Garbelotto M."/>
            <person name="Barberini S."/>
            <person name="Baroncelli R."/>
            <person name="Emiliani G."/>
        </authorList>
    </citation>
    <scope>NUCLEOTIDE SEQUENCE [LARGE SCALE GENOMIC DNA]</scope>
    <source>
        <strain evidence="3 4">BM-138-508</strain>
    </source>
</reference>
<evidence type="ECO:0000313" key="3">
    <source>
        <dbReference type="EMBL" id="KAK9422814.1"/>
    </source>
</evidence>
<organism evidence="3 4">
    <name type="scientific">Seiridium unicorne</name>
    <dbReference type="NCBI Taxonomy" id="138068"/>
    <lineage>
        <taxon>Eukaryota</taxon>
        <taxon>Fungi</taxon>
        <taxon>Dikarya</taxon>
        <taxon>Ascomycota</taxon>
        <taxon>Pezizomycotina</taxon>
        <taxon>Sordariomycetes</taxon>
        <taxon>Xylariomycetidae</taxon>
        <taxon>Amphisphaeriales</taxon>
        <taxon>Sporocadaceae</taxon>
        <taxon>Seiridium</taxon>
    </lineage>
</organism>
<proteinExistence type="predicted"/>
<feature type="compositionally biased region" description="Basic and acidic residues" evidence="1">
    <location>
        <begin position="443"/>
        <end position="455"/>
    </location>
</feature>
<feature type="signal peptide" evidence="2">
    <location>
        <begin position="1"/>
        <end position="18"/>
    </location>
</feature>
<comment type="caution">
    <text evidence="3">The sequence shown here is derived from an EMBL/GenBank/DDBJ whole genome shotgun (WGS) entry which is preliminary data.</text>
</comment>
<gene>
    <name evidence="3" type="ORF">SUNI508_00677</name>
</gene>
<evidence type="ECO:0000313" key="4">
    <source>
        <dbReference type="Proteomes" id="UP001408356"/>
    </source>
</evidence>
<evidence type="ECO:0000256" key="1">
    <source>
        <dbReference type="SAM" id="MobiDB-lite"/>
    </source>
</evidence>